<keyword evidence="3 6" id="KW-0540">Nuclease</keyword>
<keyword evidence="8" id="KW-1185">Reference proteome</keyword>
<comment type="subunit">
    <text evidence="6">Heterooligomer composed of large and small subunits.</text>
</comment>
<dbReference type="RefSeq" id="WP_078787083.1">
    <property type="nucleotide sequence ID" value="NZ_CACZYW010000002.1"/>
</dbReference>
<evidence type="ECO:0000256" key="2">
    <source>
        <dbReference type="ARBA" id="ARBA00022490"/>
    </source>
</evidence>
<keyword evidence="5 6" id="KW-0269">Exonuclease</keyword>
<dbReference type="Proteomes" id="UP000189857">
    <property type="component" value="Unassembled WGS sequence"/>
</dbReference>
<organism evidence="7 8">
    <name type="scientific">Eubacterium ruminantium</name>
    <dbReference type="NCBI Taxonomy" id="42322"/>
    <lineage>
        <taxon>Bacteria</taxon>
        <taxon>Bacillati</taxon>
        <taxon>Bacillota</taxon>
        <taxon>Clostridia</taxon>
        <taxon>Eubacteriales</taxon>
        <taxon>Eubacteriaceae</taxon>
        <taxon>Eubacterium</taxon>
    </lineage>
</organism>
<dbReference type="SUPFAM" id="SSF116842">
    <property type="entry name" value="XseB-like"/>
    <property type="match status" value="1"/>
</dbReference>
<comment type="catalytic activity">
    <reaction evidence="6">
        <text>Exonucleolytic cleavage in either 5'- to 3'- or 3'- to 5'-direction to yield nucleoside 5'-phosphates.</text>
        <dbReference type="EC" id="3.1.11.6"/>
    </reaction>
</comment>
<dbReference type="PANTHER" id="PTHR34137">
    <property type="entry name" value="EXODEOXYRIBONUCLEASE 7 SMALL SUBUNIT"/>
    <property type="match status" value="1"/>
</dbReference>
<dbReference type="GO" id="GO:0005829">
    <property type="term" value="C:cytosol"/>
    <property type="evidence" value="ECO:0007669"/>
    <property type="project" value="TreeGrafter"/>
</dbReference>
<dbReference type="EC" id="3.1.11.6" evidence="6"/>
<dbReference type="InterPro" id="IPR003761">
    <property type="entry name" value="Exonuc_VII_S"/>
</dbReference>
<dbReference type="GO" id="GO:0006308">
    <property type="term" value="P:DNA catabolic process"/>
    <property type="evidence" value="ECO:0007669"/>
    <property type="project" value="UniProtKB-UniRule"/>
</dbReference>
<dbReference type="Pfam" id="PF02609">
    <property type="entry name" value="Exonuc_VII_S"/>
    <property type="match status" value="1"/>
</dbReference>
<reference evidence="7 8" key="1">
    <citation type="submission" date="2017-02" db="EMBL/GenBank/DDBJ databases">
        <authorList>
            <person name="Peterson S.W."/>
        </authorList>
    </citation>
    <scope>NUCLEOTIDE SEQUENCE [LARGE SCALE GENOMIC DNA]</scope>
    <source>
        <strain evidence="7 8">ATCC 17233</strain>
    </source>
</reference>
<evidence type="ECO:0000313" key="7">
    <source>
        <dbReference type="EMBL" id="SJZ66675.1"/>
    </source>
</evidence>
<evidence type="ECO:0000256" key="6">
    <source>
        <dbReference type="HAMAP-Rule" id="MF_00337"/>
    </source>
</evidence>
<name>A0A1T4MIJ0_9FIRM</name>
<comment type="similarity">
    <text evidence="1 6">Belongs to the XseB family.</text>
</comment>
<dbReference type="EMBL" id="FUXA01000007">
    <property type="protein sequence ID" value="SJZ66675.1"/>
    <property type="molecule type" value="Genomic_DNA"/>
</dbReference>
<evidence type="ECO:0000313" key="8">
    <source>
        <dbReference type="Proteomes" id="UP000189857"/>
    </source>
</evidence>
<dbReference type="NCBIfam" id="TIGR01280">
    <property type="entry name" value="xseB"/>
    <property type="match status" value="1"/>
</dbReference>
<comment type="subcellular location">
    <subcellularLocation>
        <location evidence="6">Cytoplasm</location>
    </subcellularLocation>
</comment>
<dbReference type="GO" id="GO:0008855">
    <property type="term" value="F:exodeoxyribonuclease VII activity"/>
    <property type="evidence" value="ECO:0007669"/>
    <property type="project" value="UniProtKB-UniRule"/>
</dbReference>
<dbReference type="Gene3D" id="1.10.287.1040">
    <property type="entry name" value="Exonuclease VII, small subunit"/>
    <property type="match status" value="1"/>
</dbReference>
<dbReference type="HAMAP" id="MF_00337">
    <property type="entry name" value="Exonuc_7_S"/>
    <property type="match status" value="1"/>
</dbReference>
<dbReference type="AlphaFoldDB" id="A0A1T4MIJ0"/>
<gene>
    <name evidence="6" type="primary">xseB</name>
    <name evidence="7" type="ORF">SAMN02745110_01237</name>
</gene>
<dbReference type="OrthoDB" id="1771251at2"/>
<accession>A0A1T4MIJ0</accession>
<dbReference type="InterPro" id="IPR037004">
    <property type="entry name" value="Exonuc_VII_ssu_sf"/>
</dbReference>
<sequence>MAERVKKTKKEDSVEENFVIEDAFERLEEIVAKLENPDTKLNEAMDLYKEGVVLSEKCRENLEGVETEIKILNTDNTK</sequence>
<evidence type="ECO:0000256" key="3">
    <source>
        <dbReference type="ARBA" id="ARBA00022722"/>
    </source>
</evidence>
<evidence type="ECO:0000256" key="1">
    <source>
        <dbReference type="ARBA" id="ARBA00009998"/>
    </source>
</evidence>
<evidence type="ECO:0000256" key="5">
    <source>
        <dbReference type="ARBA" id="ARBA00022839"/>
    </source>
</evidence>
<keyword evidence="2 6" id="KW-0963">Cytoplasm</keyword>
<keyword evidence="4 6" id="KW-0378">Hydrolase</keyword>
<comment type="function">
    <text evidence="6">Bidirectionally degrades single-stranded DNA into large acid-insoluble oligonucleotides, which are then degraded further into small acid-soluble oligonucleotides.</text>
</comment>
<dbReference type="PANTHER" id="PTHR34137:SF1">
    <property type="entry name" value="EXODEOXYRIBONUCLEASE 7 SMALL SUBUNIT"/>
    <property type="match status" value="1"/>
</dbReference>
<dbReference type="PIRSF" id="PIRSF006488">
    <property type="entry name" value="Exonuc_VII_S"/>
    <property type="match status" value="1"/>
</dbReference>
<dbReference type="GO" id="GO:0009318">
    <property type="term" value="C:exodeoxyribonuclease VII complex"/>
    <property type="evidence" value="ECO:0007669"/>
    <property type="project" value="UniProtKB-UniRule"/>
</dbReference>
<evidence type="ECO:0000256" key="4">
    <source>
        <dbReference type="ARBA" id="ARBA00022801"/>
    </source>
</evidence>
<protein>
    <recommendedName>
        <fullName evidence="6">Exodeoxyribonuclease 7 small subunit</fullName>
        <ecNumber evidence="6">3.1.11.6</ecNumber>
    </recommendedName>
    <alternativeName>
        <fullName evidence="6">Exodeoxyribonuclease VII small subunit</fullName>
        <shortName evidence="6">Exonuclease VII small subunit</shortName>
    </alternativeName>
</protein>
<proteinExistence type="inferred from homology"/>